<keyword evidence="3 4" id="KW-0808">Transferase</keyword>
<reference evidence="6 7" key="1">
    <citation type="submission" date="2020-05" db="EMBL/GenBank/DDBJ databases">
        <title>Horizontal transmission and recombination maintain forever young bacterial symbiont genomes.</title>
        <authorList>
            <person name="Russell S.L."/>
            <person name="Pepper-Tunick E."/>
            <person name="Svedberg J."/>
            <person name="Byrne A."/>
            <person name="Ruelas Castillo J."/>
            <person name="Vollmers C."/>
            <person name="Beinart R.A."/>
            <person name="Corbett-Detig R."/>
        </authorList>
    </citation>
    <scope>NUCLEOTIDE SEQUENCE [LARGE SCALE GENOMIC DNA]</scope>
    <source>
        <strain evidence="6">Monterey_2004</strain>
    </source>
</reference>
<feature type="domain" description="Aminotransferase class I/classII large" evidence="5">
    <location>
        <begin position="32"/>
        <end position="371"/>
    </location>
</feature>
<dbReference type="InterPro" id="IPR004839">
    <property type="entry name" value="Aminotransferase_I/II_large"/>
</dbReference>
<proteinExistence type="inferred from homology"/>
<organism evidence="6 7">
    <name type="scientific">Candidatus Vesicomyosocius endoextente</name>
    <dbReference type="NCBI Taxonomy" id="2738853"/>
    <lineage>
        <taxon>Bacteria</taxon>
        <taxon>Pseudomonadati</taxon>
        <taxon>Pseudomonadota</taxon>
        <taxon>Gammaproteobacteria</taxon>
        <taxon>Candidatus Pseudothioglobaceae</taxon>
        <taxon>Candidatus Vesicomyidisocius</taxon>
    </lineage>
</organism>
<dbReference type="SUPFAM" id="SSF53383">
    <property type="entry name" value="PLP-dependent transferases"/>
    <property type="match status" value="1"/>
</dbReference>
<comment type="similarity">
    <text evidence="4">Belongs to the class-I pyridoxal-phosphate-dependent aminotransferase family.</text>
</comment>
<gene>
    <name evidence="6" type="primary">alaC</name>
    <name evidence="6" type="ORF">H0A74_03720</name>
</gene>
<dbReference type="CDD" id="cd00609">
    <property type="entry name" value="AAT_like"/>
    <property type="match status" value="1"/>
</dbReference>
<dbReference type="NCBIfam" id="NF006033">
    <property type="entry name" value="PRK08175.1"/>
    <property type="match status" value="1"/>
</dbReference>
<keyword evidence="2 4" id="KW-0032">Aminotransferase</keyword>
<name>A0A853G8R1_9GAMM</name>
<dbReference type="PROSITE" id="PS00105">
    <property type="entry name" value="AA_TRANSFER_CLASS_1"/>
    <property type="match status" value="1"/>
</dbReference>
<evidence type="ECO:0000313" key="7">
    <source>
        <dbReference type="Proteomes" id="UP000525329"/>
    </source>
</evidence>
<evidence type="ECO:0000259" key="5">
    <source>
        <dbReference type="Pfam" id="PF00155"/>
    </source>
</evidence>
<dbReference type="InterPro" id="IPR015421">
    <property type="entry name" value="PyrdxlP-dep_Trfase_major"/>
</dbReference>
<evidence type="ECO:0000256" key="1">
    <source>
        <dbReference type="ARBA" id="ARBA00001933"/>
    </source>
</evidence>
<dbReference type="InterPro" id="IPR004838">
    <property type="entry name" value="NHTrfase_class1_PyrdxlP-BS"/>
</dbReference>
<accession>A0A853G8R1</accession>
<evidence type="ECO:0000256" key="4">
    <source>
        <dbReference type="RuleBase" id="RU000481"/>
    </source>
</evidence>
<dbReference type="InterPro" id="IPR015424">
    <property type="entry name" value="PyrdxlP-dep_Trfase"/>
</dbReference>
<dbReference type="PANTHER" id="PTHR42832:SF1">
    <property type="entry name" value="GLUTAMATE-PYRUVATE AMINOTRANSFERASE ALAC"/>
    <property type="match status" value="1"/>
</dbReference>
<evidence type="ECO:0000256" key="3">
    <source>
        <dbReference type="ARBA" id="ARBA00022679"/>
    </source>
</evidence>
<protein>
    <recommendedName>
        <fullName evidence="4">Aminotransferase</fullName>
        <ecNumber evidence="4">2.6.1.-</ecNumber>
    </recommendedName>
</protein>
<dbReference type="AlphaFoldDB" id="A0A853G8R1"/>
<dbReference type="Pfam" id="PF00155">
    <property type="entry name" value="Aminotran_1_2"/>
    <property type="match status" value="1"/>
</dbReference>
<dbReference type="EC" id="2.6.1.-" evidence="4"/>
<sequence length="395" mass="44585">MNNDFPRIKKLPDYVFAVTNKLKAKARARGEDIIDFGMGNPDQPTPNHIVEKLVEATRRKDTHRYATFRGIPRLRKAISNWYKNRFNVDINPETEAIVTIGSKEGLYNLAQAIVDSGDTVLVPNPAYPIHPYGFVLAGAKIQYVPCGPDDDYLAELEYSIKNTLSKPKMLVLNYPSNPTTQCAELYFFEKVIKIAKKHEIWVVQDLAYADIVFDGYVAPSILQVEGAKKISVEFFSLSKSYNMPGWRVGFMVGNPTLVSALAKIKSYLDYGMFTPIQIAAIEALEGDQSCVKEISNMYQDRRDVLCNGLDSIGWIVTPPKATMFVWAKIPEFYQHIGSLEFTKKLLKIAKISVSPGIGFGSYGDKYVRFGLIENEHRTRQAIRGIREMFKKDGLL</sequence>
<dbReference type="PANTHER" id="PTHR42832">
    <property type="entry name" value="AMINO ACID AMINOTRANSFERASE"/>
    <property type="match status" value="1"/>
</dbReference>
<dbReference type="Gene3D" id="3.90.1150.10">
    <property type="entry name" value="Aspartate Aminotransferase, domain 1"/>
    <property type="match status" value="1"/>
</dbReference>
<evidence type="ECO:0000256" key="2">
    <source>
        <dbReference type="ARBA" id="ARBA00022576"/>
    </source>
</evidence>
<dbReference type="Proteomes" id="UP000525329">
    <property type="component" value="Unassembled WGS sequence"/>
</dbReference>
<dbReference type="GO" id="GO:0008483">
    <property type="term" value="F:transaminase activity"/>
    <property type="evidence" value="ECO:0007669"/>
    <property type="project" value="UniProtKB-KW"/>
</dbReference>
<dbReference type="GO" id="GO:0030170">
    <property type="term" value="F:pyridoxal phosphate binding"/>
    <property type="evidence" value="ECO:0007669"/>
    <property type="project" value="InterPro"/>
</dbReference>
<dbReference type="EMBL" id="JACCHU010000002">
    <property type="protein sequence ID" value="NYT52659.1"/>
    <property type="molecule type" value="Genomic_DNA"/>
</dbReference>
<comment type="caution">
    <text evidence="6">The sequence shown here is derived from an EMBL/GenBank/DDBJ whole genome shotgun (WGS) entry which is preliminary data.</text>
</comment>
<evidence type="ECO:0000313" key="6">
    <source>
        <dbReference type="EMBL" id="NYT52659.1"/>
    </source>
</evidence>
<dbReference type="InterPro" id="IPR015422">
    <property type="entry name" value="PyrdxlP-dep_Trfase_small"/>
</dbReference>
<dbReference type="Gene3D" id="3.40.640.10">
    <property type="entry name" value="Type I PLP-dependent aspartate aminotransferase-like (Major domain)"/>
    <property type="match status" value="1"/>
</dbReference>
<dbReference type="InterPro" id="IPR050881">
    <property type="entry name" value="LL-DAP_aminotransferase"/>
</dbReference>
<comment type="cofactor">
    <cofactor evidence="1 4">
        <name>pyridoxal 5'-phosphate</name>
        <dbReference type="ChEBI" id="CHEBI:597326"/>
    </cofactor>
</comment>